<proteinExistence type="predicted"/>
<dbReference type="EMBL" id="PNCM01000015">
    <property type="protein sequence ID" value="TMP81574.1"/>
    <property type="molecule type" value="Genomic_DNA"/>
</dbReference>
<dbReference type="AlphaFoldDB" id="A0A4Q7IRD6"/>
<evidence type="ECO:0000313" key="2">
    <source>
        <dbReference type="EMBL" id="TMP81574.1"/>
    </source>
</evidence>
<dbReference type="Proteomes" id="UP000291338">
    <property type="component" value="Unassembled WGS sequence"/>
</dbReference>
<comment type="caution">
    <text evidence="1">The sequence shown here is derived from an EMBL/GenBank/DDBJ whole genome shotgun (WGS) entry which is preliminary data.</text>
</comment>
<reference evidence="1 3" key="2">
    <citation type="submission" date="2018-01" db="EMBL/GenBank/DDBJ databases">
        <title>Co-occurrence of chitin degradation, pigmentation and bioactivity in marine Pseudoalteromonas.</title>
        <authorList>
            <person name="Paulsen S."/>
            <person name="Gram L."/>
            <person name="Machado H."/>
        </authorList>
    </citation>
    <scope>NUCLEOTIDE SEQUENCE [LARGE SCALE GENOMIC DNA]</scope>
    <source>
        <strain evidence="1 3">S3898</strain>
    </source>
</reference>
<evidence type="ECO:0000313" key="4">
    <source>
        <dbReference type="Proteomes" id="UP000307362"/>
    </source>
</evidence>
<name>A0A4Q7IRD6_9GAMM</name>
<dbReference type="OrthoDB" id="9778722at2"/>
<evidence type="ECO:0000313" key="3">
    <source>
        <dbReference type="Proteomes" id="UP000291338"/>
    </source>
</evidence>
<reference evidence="2 4" key="1">
    <citation type="submission" date="2017-12" db="EMBL/GenBank/DDBJ databases">
        <authorList>
            <person name="Paulsen S."/>
            <person name="Gram L.K."/>
        </authorList>
    </citation>
    <scope>NUCLEOTIDE SEQUENCE [LARGE SCALE GENOMIC DNA]</scope>
    <source>
        <strain evidence="2 4">S1189</strain>
    </source>
</reference>
<gene>
    <name evidence="1" type="ORF">C1E23_03675</name>
    <name evidence="2" type="ORF">CWB73_08360</name>
</gene>
<reference evidence="4" key="3">
    <citation type="submission" date="2019-06" db="EMBL/GenBank/DDBJ databases">
        <title>Co-occurence of chitin degradation, pigmentation and bioactivity in marine Pseudoalteromonas.</title>
        <authorList>
            <person name="Sonnenschein E.C."/>
            <person name="Bech P.K."/>
        </authorList>
    </citation>
    <scope>NUCLEOTIDE SEQUENCE [LARGE SCALE GENOMIC DNA]</scope>
    <source>
        <strain evidence="4">S1189</strain>
    </source>
</reference>
<evidence type="ECO:0000313" key="1">
    <source>
        <dbReference type="EMBL" id="RZQ54472.1"/>
    </source>
</evidence>
<dbReference type="EMBL" id="PPSX01000013">
    <property type="protein sequence ID" value="RZQ54472.1"/>
    <property type="molecule type" value="Genomic_DNA"/>
</dbReference>
<reference evidence="2" key="4">
    <citation type="submission" date="2019-09" db="EMBL/GenBank/DDBJ databases">
        <title>Co-occurence of chitin degradation, pigmentation and bioactivity in marine Pseudoalteromonas.</title>
        <authorList>
            <person name="Sonnenschein E.C."/>
            <person name="Bech P.K."/>
        </authorList>
    </citation>
    <scope>NUCLEOTIDE SEQUENCE</scope>
    <source>
        <strain evidence="2">S1189</strain>
    </source>
</reference>
<sequence length="66" mass="7119">MKLQLKKSKLKSLTPSSNVLAKDLTPNVAGGFIPTARRYCQTDMNCASEGCDSIAPNCGTQTYTCF</sequence>
<protein>
    <submittedName>
        <fullName evidence="1">Uncharacterized protein</fullName>
    </submittedName>
</protein>
<dbReference type="RefSeq" id="WP_130254277.1">
    <property type="nucleotide sequence ID" value="NZ_PNCM01000015.1"/>
</dbReference>
<dbReference type="Proteomes" id="UP000307362">
    <property type="component" value="Unassembled WGS sequence"/>
</dbReference>
<organism evidence="1 3">
    <name type="scientific">Pseudoalteromonas phenolica</name>
    <dbReference type="NCBI Taxonomy" id="161398"/>
    <lineage>
        <taxon>Bacteria</taxon>
        <taxon>Pseudomonadati</taxon>
        <taxon>Pseudomonadota</taxon>
        <taxon>Gammaproteobacteria</taxon>
        <taxon>Alteromonadales</taxon>
        <taxon>Pseudoalteromonadaceae</taxon>
        <taxon>Pseudoalteromonas</taxon>
    </lineage>
</organism>
<accession>A0A4Q7IRD6</accession>